<dbReference type="InterPro" id="IPR006860">
    <property type="entry name" value="FecR"/>
</dbReference>
<dbReference type="CDD" id="cd00118">
    <property type="entry name" value="LysM"/>
    <property type="match status" value="1"/>
</dbReference>
<dbReference type="Gene3D" id="2.60.40.10">
    <property type="entry name" value="Immunoglobulins"/>
    <property type="match status" value="1"/>
</dbReference>
<name>A0A011QAW9_ACCRE</name>
<evidence type="ECO:0000256" key="1">
    <source>
        <dbReference type="SAM" id="SignalP"/>
    </source>
</evidence>
<dbReference type="InterPro" id="IPR013783">
    <property type="entry name" value="Ig-like_fold"/>
</dbReference>
<dbReference type="SMART" id="SM00257">
    <property type="entry name" value="LysM"/>
    <property type="match status" value="1"/>
</dbReference>
<gene>
    <name evidence="3" type="ORF">AW11_03156</name>
</gene>
<dbReference type="InterPro" id="IPR016930">
    <property type="entry name" value="UCP029644"/>
</dbReference>
<evidence type="ECO:0000313" key="4">
    <source>
        <dbReference type="Proteomes" id="UP000022141"/>
    </source>
</evidence>
<feature type="chain" id="PRO_5001462225" evidence="1">
    <location>
        <begin position="26"/>
        <end position="549"/>
    </location>
</feature>
<dbReference type="Pfam" id="PF01476">
    <property type="entry name" value="LysM"/>
    <property type="match status" value="1"/>
</dbReference>
<dbReference type="eggNOG" id="COG1652">
    <property type="taxonomic scope" value="Bacteria"/>
</dbReference>
<dbReference type="InterPro" id="IPR018392">
    <property type="entry name" value="LysM"/>
</dbReference>
<evidence type="ECO:0000259" key="2">
    <source>
        <dbReference type="PROSITE" id="PS51782"/>
    </source>
</evidence>
<keyword evidence="1" id="KW-0732">Signal</keyword>
<dbReference type="Proteomes" id="UP000022141">
    <property type="component" value="Unassembled WGS sequence"/>
</dbReference>
<dbReference type="Pfam" id="PF04773">
    <property type="entry name" value="FecR"/>
    <property type="match status" value="1"/>
</dbReference>
<evidence type="ECO:0000313" key="3">
    <source>
        <dbReference type="EMBL" id="EXI86377.1"/>
    </source>
</evidence>
<dbReference type="SUPFAM" id="SSF54106">
    <property type="entry name" value="LysM domain"/>
    <property type="match status" value="1"/>
</dbReference>
<dbReference type="InterPro" id="IPR036779">
    <property type="entry name" value="LysM_dom_sf"/>
</dbReference>
<comment type="caution">
    <text evidence="3">The sequence shown here is derived from an EMBL/GenBank/DDBJ whole genome shotgun (WGS) entry which is preliminary data.</text>
</comment>
<dbReference type="PATRIC" id="fig|1454004.3.peg.3255"/>
<dbReference type="Gene3D" id="3.10.350.10">
    <property type="entry name" value="LysM domain"/>
    <property type="match status" value="1"/>
</dbReference>
<reference evidence="3" key="1">
    <citation type="submission" date="2014-02" db="EMBL/GenBank/DDBJ databases">
        <title>Expanding our view of genomic diversity in Candidatus Accumulibacter clades.</title>
        <authorList>
            <person name="Skennerton C.T."/>
            <person name="Barr J.J."/>
            <person name="Slater F.R."/>
            <person name="Bond P.L."/>
            <person name="Tyson G.W."/>
        </authorList>
    </citation>
    <scope>NUCLEOTIDE SEQUENCE [LARGE SCALE GENOMIC DNA]</scope>
</reference>
<feature type="signal peptide" evidence="1">
    <location>
        <begin position="1"/>
        <end position="25"/>
    </location>
</feature>
<proteinExistence type="predicted"/>
<dbReference type="PIRSF" id="PIRSF029644">
    <property type="entry name" value="UCP029644"/>
    <property type="match status" value="1"/>
</dbReference>
<feature type="domain" description="LysM" evidence="2">
    <location>
        <begin position="35"/>
        <end position="82"/>
    </location>
</feature>
<dbReference type="eggNOG" id="COG4254">
    <property type="taxonomic scope" value="Bacteria"/>
</dbReference>
<dbReference type="PROSITE" id="PS51782">
    <property type="entry name" value="LYSM"/>
    <property type="match status" value="1"/>
</dbReference>
<dbReference type="STRING" id="1454004.AW11_03156"/>
<accession>A0A011QAW9</accession>
<dbReference type="EMBL" id="JEMY01000044">
    <property type="protein sequence ID" value="EXI86377.1"/>
    <property type="molecule type" value="Genomic_DNA"/>
</dbReference>
<organism evidence="3 4">
    <name type="scientific">Accumulibacter regalis</name>
    <dbReference type="NCBI Taxonomy" id="522306"/>
    <lineage>
        <taxon>Bacteria</taxon>
        <taxon>Pseudomonadati</taxon>
        <taxon>Pseudomonadota</taxon>
        <taxon>Betaproteobacteria</taxon>
        <taxon>Candidatus Accumulibacter</taxon>
    </lineage>
</organism>
<dbReference type="AlphaFoldDB" id="A0A011QAW9"/>
<sequence length="549" mass="58959">MKSALWRKLLLIVLFAVAFAGGAMAVDPGEEMAVWRYTVRPGDTLIGIAERYLIKPWQWARIQAANKVDDPYRMLPGTVLRIPAAMLRRAPAEVMIATASGDARWRAASGEWQRAVGGQRLASGSTLETLDEASVLLRLADGSTLLLAPNSQIVLDSLSVFAGGLMVDSRLRLQRGQTEVTANPEERANRHLQIKTPSAQAVVRGTHFRVGVDSEVTREETLRGRVGVSAAGASVSVRRGLGTIARVGEPPSTPVPLLAAPDVAGLPARFEQLPLRFPVPPLSGAAAWHGEIAPDLSFDRLLLSKTAAGAALTFADLPNGDYVLRLRAADSNGLQGFDAVHRFVVFARPFSPGLNSPGEAATIRAARPKFAWSRVVDVARYRLQVASEPSFAEPLHDASSEQNSWQVPEDLPAGRLYWRAASINASDQQGPWRPAAGFTYKPAPGEVDLGRSSIEIAADTIDLNLPQAPDGLYYEAILSAAPDLLPVLAQAQASDGSLSLPRPDGGSYYLGVRLVDRSDNTPGPANVQELDVPYSRLWLLLLLLPLAAL</sequence>
<protein>
    <submittedName>
        <fullName evidence="3">FecR protein</fullName>
    </submittedName>
</protein>
<keyword evidence="4" id="KW-1185">Reference proteome</keyword>
<dbReference type="PANTHER" id="PTHR38731">
    <property type="entry name" value="LIPL45-RELATED LIPOPROTEIN-RELATED"/>
    <property type="match status" value="1"/>
</dbReference>
<dbReference type="Gene3D" id="2.60.120.1440">
    <property type="match status" value="1"/>
</dbReference>